<evidence type="ECO:0000259" key="2">
    <source>
        <dbReference type="Pfam" id="PF21788"/>
    </source>
</evidence>
<dbReference type="EMBL" id="MCFL01000001">
    <property type="protein sequence ID" value="ORZ41718.1"/>
    <property type="molecule type" value="Genomic_DNA"/>
</dbReference>
<protein>
    <submittedName>
        <fullName evidence="3">Uncharacterized protein</fullName>
    </submittedName>
</protein>
<dbReference type="Pfam" id="PF21787">
    <property type="entry name" value="TNP-like_RNaseH_N"/>
    <property type="match status" value="1"/>
</dbReference>
<organism evidence="3 4">
    <name type="scientific">Catenaria anguillulae PL171</name>
    <dbReference type="NCBI Taxonomy" id="765915"/>
    <lineage>
        <taxon>Eukaryota</taxon>
        <taxon>Fungi</taxon>
        <taxon>Fungi incertae sedis</taxon>
        <taxon>Blastocladiomycota</taxon>
        <taxon>Blastocladiomycetes</taxon>
        <taxon>Blastocladiales</taxon>
        <taxon>Catenariaceae</taxon>
        <taxon>Catenaria</taxon>
    </lineage>
</organism>
<feature type="domain" description="Transposable element P transposase-like RNase H" evidence="1">
    <location>
        <begin position="32"/>
        <end position="145"/>
    </location>
</feature>
<proteinExistence type="predicted"/>
<dbReference type="OrthoDB" id="6627680at2759"/>
<dbReference type="Pfam" id="PF21788">
    <property type="entry name" value="TNP-like_GBD"/>
    <property type="match status" value="1"/>
</dbReference>
<dbReference type="InterPro" id="IPR048366">
    <property type="entry name" value="TNP-like_GBD"/>
</dbReference>
<dbReference type="AlphaFoldDB" id="A0A1Y2I4B2"/>
<gene>
    <name evidence="3" type="ORF">BCR44DRAFT_63966</name>
</gene>
<evidence type="ECO:0000313" key="3">
    <source>
        <dbReference type="EMBL" id="ORZ41718.1"/>
    </source>
</evidence>
<keyword evidence="4" id="KW-1185">Reference proteome</keyword>
<reference evidence="3 4" key="1">
    <citation type="submission" date="2016-07" db="EMBL/GenBank/DDBJ databases">
        <title>Pervasive Adenine N6-methylation of Active Genes in Fungi.</title>
        <authorList>
            <consortium name="DOE Joint Genome Institute"/>
            <person name="Mondo S.J."/>
            <person name="Dannebaum R.O."/>
            <person name="Kuo R.C."/>
            <person name="Labutti K."/>
            <person name="Haridas S."/>
            <person name="Kuo A."/>
            <person name="Salamov A."/>
            <person name="Ahrendt S.R."/>
            <person name="Lipzen A."/>
            <person name="Sullivan W."/>
            <person name="Andreopoulos W.B."/>
            <person name="Clum A."/>
            <person name="Lindquist E."/>
            <person name="Daum C."/>
            <person name="Ramamoorthy G.K."/>
            <person name="Gryganskyi A."/>
            <person name="Culley D."/>
            <person name="Magnuson J.K."/>
            <person name="James T.Y."/>
            <person name="O'Malley M.A."/>
            <person name="Stajich J.E."/>
            <person name="Spatafora J.W."/>
            <person name="Visel A."/>
            <person name="Grigoriev I.V."/>
        </authorList>
    </citation>
    <scope>NUCLEOTIDE SEQUENCE [LARGE SCALE GENOMIC DNA]</scope>
    <source>
        <strain evidence="3 4">PL171</strain>
    </source>
</reference>
<name>A0A1Y2I4B2_9FUNG</name>
<evidence type="ECO:0000313" key="4">
    <source>
        <dbReference type="Proteomes" id="UP000193411"/>
    </source>
</evidence>
<evidence type="ECO:0000259" key="1">
    <source>
        <dbReference type="Pfam" id="PF21787"/>
    </source>
</evidence>
<dbReference type="STRING" id="765915.A0A1Y2I4B2"/>
<sequence length="466" mass="52214">MSASSSTPNCPSCRKVYPHINLARLKKLLYTGYLTFDEVQLAPEPSFHSKSGTIIDQVNYGQGTLLIEPPEEPELATHSLVFMFTSACTSVSFPVAHFHTRSLDAEKLLALTHQVAVTLIDVCGMDLVNLNADGAPTNRSSAKSLDGGDRDDNGLPLDKSIGAYSPLHNALIYMQDPPHAYKKLRNSLFNKNRKLQYCKQRMTWDIVRDLLKLKAARAGQGITPLRSVTSDSVNLTAWSKMRVGLTAGIMNAEVADAIKDLLPKGPGASGTEEYIRKVAKFYEIMTDRERPFENMLDPRFAELDKIVQWFTEWKTWVDEQVMVGEALPNATEEEQKVRTSRISDSKSMFITDEAYQDLCICVNGFKASPRYLFSRFDFMHIYPRSCSTNSLETFFALARAPGGHDSRVTARHMHVAHVHFLSIRAYASHLQQLKTSYEMPEVEDEEDEDAKVGDEVIEDAVSLMSG</sequence>
<dbReference type="Proteomes" id="UP000193411">
    <property type="component" value="Unassembled WGS sequence"/>
</dbReference>
<feature type="domain" description="Transposable element P transposase-like GTP-binding insertion" evidence="2">
    <location>
        <begin position="179"/>
        <end position="289"/>
    </location>
</feature>
<dbReference type="InterPro" id="IPR048365">
    <property type="entry name" value="TNP-like_RNaseH_N"/>
</dbReference>
<comment type="caution">
    <text evidence="3">The sequence shown here is derived from an EMBL/GenBank/DDBJ whole genome shotgun (WGS) entry which is preliminary data.</text>
</comment>
<accession>A0A1Y2I4B2</accession>